<feature type="region of interest" description="Disordered" evidence="7">
    <location>
        <begin position="69"/>
        <end position="92"/>
    </location>
</feature>
<keyword evidence="4" id="KW-0963">Cytoplasm</keyword>
<evidence type="ECO:0000256" key="5">
    <source>
        <dbReference type="ARBA" id="ARBA00022884"/>
    </source>
</evidence>
<comment type="subcellular location">
    <subcellularLocation>
        <location evidence="1">Cytoplasm</location>
        <location evidence="1">P-body</location>
    </subcellularLocation>
</comment>
<dbReference type="FunFam" id="2.30.30.100:FF:000026">
    <property type="entry name" value="Enhancer of mRNA-decapping protein 3"/>
    <property type="match status" value="1"/>
</dbReference>
<gene>
    <name evidence="9" type="ORF">E1301_Tti022433</name>
</gene>
<dbReference type="AlphaFoldDB" id="A0A5A9P133"/>
<keyword evidence="5" id="KW-0694">RNA-binding</keyword>
<dbReference type="InterPro" id="IPR004443">
    <property type="entry name" value="YjeF_N_dom"/>
</dbReference>
<feature type="domain" description="YjeF N-terminal" evidence="8">
    <location>
        <begin position="177"/>
        <end position="378"/>
    </location>
</feature>
<evidence type="ECO:0000256" key="7">
    <source>
        <dbReference type="SAM" id="MobiDB-lite"/>
    </source>
</evidence>
<dbReference type="PROSITE" id="PS51385">
    <property type="entry name" value="YJEF_N"/>
    <property type="match status" value="1"/>
</dbReference>
<evidence type="ECO:0000256" key="4">
    <source>
        <dbReference type="ARBA" id="ARBA00022490"/>
    </source>
</evidence>
<dbReference type="Pfam" id="PF03853">
    <property type="entry name" value="YjeF_N"/>
    <property type="match status" value="1"/>
</dbReference>
<sequence length="397" mass="43607">MAEEWLGCLVSLDCGVTLGVYQGEVSAVDPNRQTISLRQPLHNGVRCLVSEVTFSVIDIRELKILEIGNGSDPSSSSSSSHSRNSGQAVTGCPPVMLLRRGCHESQVMWRRAEMENIGGGHRESFMTDTDVDLRGNLAAFNKRLTLTSNDPVTAPQCEEKKYYTDSGLIVSSVSYDVYKRLLAAAERLGLSVERRLEMTGICAGQMALMLLGGPYRLTPKNVHRRPQVVLLCGPHVQGAQGVSCGRHLANHEVDVIVFLPNCVKMQETVTTELMLFNQTSGRNVQSVRDLPVTPVDLVINCLDSHESVFLGEQPWYQAAADWANQNRAPVLSVDPPVSGRHHAVEARWCLCLGLPLPLAQGEGRVYLCDIGLPQQVFHDVGIDYVSPFGSRFVIPLY</sequence>
<dbReference type="Proteomes" id="UP000324632">
    <property type="component" value="Chromosome 11"/>
</dbReference>
<evidence type="ECO:0000313" key="9">
    <source>
        <dbReference type="EMBL" id="KAA0715295.1"/>
    </source>
</evidence>
<evidence type="ECO:0000256" key="3">
    <source>
        <dbReference type="ARBA" id="ARBA00015797"/>
    </source>
</evidence>
<dbReference type="Gene3D" id="2.30.30.100">
    <property type="match status" value="1"/>
</dbReference>
<dbReference type="SUPFAM" id="SSF64153">
    <property type="entry name" value="YjeF N-terminal domain-like"/>
    <property type="match status" value="1"/>
</dbReference>
<keyword evidence="10" id="KW-1185">Reference proteome</keyword>
<dbReference type="SMART" id="SM01271">
    <property type="entry name" value="LSM14"/>
    <property type="match status" value="1"/>
</dbReference>
<dbReference type="CDD" id="cd01737">
    <property type="entry name" value="LSm16_N"/>
    <property type="match status" value="1"/>
</dbReference>
<comment type="similarity">
    <text evidence="2">Belongs to the EDC3 family.</text>
</comment>
<feature type="compositionally biased region" description="Low complexity" evidence="7">
    <location>
        <begin position="71"/>
        <end position="85"/>
    </location>
</feature>
<comment type="caution">
    <text evidence="9">The sequence shown here is derived from an EMBL/GenBank/DDBJ whole genome shotgun (WGS) entry which is preliminary data.</text>
</comment>
<proteinExistence type="inferred from homology"/>
<dbReference type="InterPro" id="IPR034107">
    <property type="entry name" value="Lsm16_N"/>
</dbReference>
<evidence type="ECO:0000256" key="2">
    <source>
        <dbReference type="ARBA" id="ARBA00006610"/>
    </source>
</evidence>
<dbReference type="Pfam" id="PF12701">
    <property type="entry name" value="LSM14"/>
    <property type="match status" value="1"/>
</dbReference>
<organism evidence="9 10">
    <name type="scientific">Triplophysa tibetana</name>
    <dbReference type="NCBI Taxonomy" id="1572043"/>
    <lineage>
        <taxon>Eukaryota</taxon>
        <taxon>Metazoa</taxon>
        <taxon>Chordata</taxon>
        <taxon>Craniata</taxon>
        <taxon>Vertebrata</taxon>
        <taxon>Euteleostomi</taxon>
        <taxon>Actinopterygii</taxon>
        <taxon>Neopterygii</taxon>
        <taxon>Teleostei</taxon>
        <taxon>Ostariophysi</taxon>
        <taxon>Cypriniformes</taxon>
        <taxon>Nemacheilidae</taxon>
        <taxon>Triplophysa</taxon>
    </lineage>
</organism>
<dbReference type="InterPro" id="IPR036652">
    <property type="entry name" value="YjeF_N_dom_sf"/>
</dbReference>
<dbReference type="GO" id="GO:0031087">
    <property type="term" value="P:deadenylation-independent decapping of nuclear-transcribed mRNA"/>
    <property type="evidence" value="ECO:0007669"/>
    <property type="project" value="InterPro"/>
</dbReference>
<accession>A0A5A9P133</accession>
<evidence type="ECO:0000313" key="10">
    <source>
        <dbReference type="Proteomes" id="UP000324632"/>
    </source>
</evidence>
<reference evidence="9 10" key="1">
    <citation type="journal article" date="2019" name="Mol. Ecol. Resour.">
        <title>Chromosome-level genome assembly of Triplophysa tibetana, a fish adapted to the harsh high-altitude environment of the Tibetan Plateau.</title>
        <authorList>
            <person name="Yang X."/>
            <person name="Liu H."/>
            <person name="Ma Z."/>
            <person name="Zou Y."/>
            <person name="Zou M."/>
            <person name="Mao Y."/>
            <person name="Li X."/>
            <person name="Wang H."/>
            <person name="Chen T."/>
            <person name="Wang W."/>
            <person name="Yang R."/>
        </authorList>
    </citation>
    <scope>NUCLEOTIDE SEQUENCE [LARGE SCALE GENOMIC DNA]</scope>
    <source>
        <strain evidence="9">TTIB1903HZAU</strain>
        <tissue evidence="9">Muscle</tissue>
    </source>
</reference>
<evidence type="ECO:0000256" key="1">
    <source>
        <dbReference type="ARBA" id="ARBA00004201"/>
    </source>
</evidence>
<name>A0A5A9P133_9TELE</name>
<evidence type="ECO:0000259" key="8">
    <source>
        <dbReference type="PROSITE" id="PS51385"/>
    </source>
</evidence>
<dbReference type="InterPro" id="IPR025609">
    <property type="entry name" value="Lsm14-like_N"/>
</dbReference>
<dbReference type="PANTHER" id="PTHR13612">
    <property type="entry name" value="ENHANCER OF MRNA-DECAPPING PROTEIN 3"/>
    <property type="match status" value="1"/>
</dbReference>
<dbReference type="GO" id="GO:0003729">
    <property type="term" value="F:mRNA binding"/>
    <property type="evidence" value="ECO:0007669"/>
    <property type="project" value="InterPro"/>
</dbReference>
<dbReference type="Gene3D" id="3.40.50.10260">
    <property type="entry name" value="YjeF N-terminal domain"/>
    <property type="match status" value="1"/>
</dbReference>
<dbReference type="GO" id="GO:0000932">
    <property type="term" value="C:P-body"/>
    <property type="evidence" value="ECO:0007669"/>
    <property type="project" value="UniProtKB-SubCell"/>
</dbReference>
<evidence type="ECO:0000256" key="6">
    <source>
        <dbReference type="ARBA" id="ARBA00032192"/>
    </source>
</evidence>
<dbReference type="EMBL" id="SOYY01000011">
    <property type="protein sequence ID" value="KAA0715295.1"/>
    <property type="molecule type" value="Genomic_DNA"/>
</dbReference>
<dbReference type="FunFam" id="3.40.50.10260:FF:000001">
    <property type="entry name" value="Enhancer of mRNA-decapping protein 3"/>
    <property type="match status" value="1"/>
</dbReference>
<dbReference type="PANTHER" id="PTHR13612:SF0">
    <property type="entry name" value="ENHANCER OF MRNA-DECAPPING PROTEIN 3"/>
    <property type="match status" value="1"/>
</dbReference>
<dbReference type="GO" id="GO:0033962">
    <property type="term" value="P:P-body assembly"/>
    <property type="evidence" value="ECO:0007669"/>
    <property type="project" value="TreeGrafter"/>
</dbReference>
<protein>
    <recommendedName>
        <fullName evidence="3">Enhancer of mRNA-decapping protein 3</fullName>
    </recommendedName>
    <alternativeName>
        <fullName evidence="6">YjeF domain-containing protein 1</fullName>
    </alternativeName>
</protein>